<dbReference type="EMBL" id="HACA01013942">
    <property type="protein sequence ID" value="CDW31303.1"/>
    <property type="molecule type" value="Transcribed_RNA"/>
</dbReference>
<organism evidence="1">
    <name type="scientific">Lepeophtheirus salmonis</name>
    <name type="common">Salmon louse</name>
    <name type="synonym">Caligus salmonis</name>
    <dbReference type="NCBI Taxonomy" id="72036"/>
    <lineage>
        <taxon>Eukaryota</taxon>
        <taxon>Metazoa</taxon>
        <taxon>Ecdysozoa</taxon>
        <taxon>Arthropoda</taxon>
        <taxon>Crustacea</taxon>
        <taxon>Multicrustacea</taxon>
        <taxon>Hexanauplia</taxon>
        <taxon>Copepoda</taxon>
        <taxon>Siphonostomatoida</taxon>
        <taxon>Caligidae</taxon>
        <taxon>Lepeophtheirus</taxon>
    </lineage>
</organism>
<accession>A0A0K2TZ81</accession>
<evidence type="ECO:0000313" key="1">
    <source>
        <dbReference type="EMBL" id="CDW31303.1"/>
    </source>
</evidence>
<dbReference type="AlphaFoldDB" id="A0A0K2TZ81"/>
<sequence length="63" mass="7024">SGGPLKTNKLASFYRQIQRATSSRLPLRALIVVRQLFSLINETLGVGDNVEDLIITHSYVKKP</sequence>
<name>A0A0K2TZ81_LEPSM</name>
<feature type="non-terminal residue" evidence="1">
    <location>
        <position position="1"/>
    </location>
</feature>
<protein>
    <submittedName>
        <fullName evidence="1">Uncharacterized protein</fullName>
    </submittedName>
</protein>
<proteinExistence type="predicted"/>
<reference evidence="1" key="1">
    <citation type="submission" date="2014-05" db="EMBL/GenBank/DDBJ databases">
        <authorList>
            <person name="Chronopoulou M."/>
        </authorList>
    </citation>
    <scope>NUCLEOTIDE SEQUENCE</scope>
    <source>
        <tissue evidence="1">Whole organism</tissue>
    </source>
</reference>